<dbReference type="EMBL" id="BARW01041010">
    <property type="protein sequence ID" value="GAJ21891.1"/>
    <property type="molecule type" value="Genomic_DNA"/>
</dbReference>
<accession>X1VVC4</accession>
<comment type="caution">
    <text evidence="1">The sequence shown here is derived from an EMBL/GenBank/DDBJ whole genome shotgun (WGS) entry which is preliminary data.</text>
</comment>
<evidence type="ECO:0000313" key="1">
    <source>
        <dbReference type="EMBL" id="GAJ21891.1"/>
    </source>
</evidence>
<reference evidence="1" key="1">
    <citation type="journal article" date="2014" name="Front. Microbiol.">
        <title>High frequency of phylogenetically diverse reductive dehalogenase-homologous genes in deep subseafloor sedimentary metagenomes.</title>
        <authorList>
            <person name="Kawai M."/>
            <person name="Futagami T."/>
            <person name="Toyoda A."/>
            <person name="Takaki Y."/>
            <person name="Nishi S."/>
            <person name="Hori S."/>
            <person name="Arai W."/>
            <person name="Tsubouchi T."/>
            <person name="Morono Y."/>
            <person name="Uchiyama I."/>
            <person name="Ito T."/>
            <person name="Fujiyama A."/>
            <person name="Inagaki F."/>
            <person name="Takami H."/>
        </authorList>
    </citation>
    <scope>NUCLEOTIDE SEQUENCE</scope>
    <source>
        <strain evidence="1">Expedition CK06-06</strain>
    </source>
</reference>
<evidence type="ECO:0008006" key="2">
    <source>
        <dbReference type="Google" id="ProtNLM"/>
    </source>
</evidence>
<gene>
    <name evidence="1" type="ORF">S12H4_61653</name>
</gene>
<organism evidence="1">
    <name type="scientific">marine sediment metagenome</name>
    <dbReference type="NCBI Taxonomy" id="412755"/>
    <lineage>
        <taxon>unclassified sequences</taxon>
        <taxon>metagenomes</taxon>
        <taxon>ecological metagenomes</taxon>
    </lineage>
</organism>
<sequence length="82" mass="9946">MDYKEKLRQLKEKKVWDELLSTSLELYKQNNKDRYIIRMIVLACEKLGKVDDAVPFWEMLAKGENRPEEFSKKLVDYYKKIN</sequence>
<feature type="non-terminal residue" evidence="1">
    <location>
        <position position="82"/>
    </location>
</feature>
<name>X1VVC4_9ZZZZ</name>
<proteinExistence type="predicted"/>
<protein>
    <recommendedName>
        <fullName evidence="2">Tetratrico peptide repeat group 5 domain-containing protein</fullName>
    </recommendedName>
</protein>
<dbReference type="AlphaFoldDB" id="X1VVC4"/>